<dbReference type="InterPro" id="IPR011701">
    <property type="entry name" value="MFS"/>
</dbReference>
<dbReference type="PANTHER" id="PTHR23513">
    <property type="entry name" value="INTEGRAL MEMBRANE EFFLUX PROTEIN-RELATED"/>
    <property type="match status" value="1"/>
</dbReference>
<name>A0ABS0D6P5_9NOCA</name>
<dbReference type="SUPFAM" id="SSF103473">
    <property type="entry name" value="MFS general substrate transporter"/>
    <property type="match status" value="1"/>
</dbReference>
<evidence type="ECO:0000256" key="5">
    <source>
        <dbReference type="ARBA" id="ARBA00023136"/>
    </source>
</evidence>
<dbReference type="InterPro" id="IPR036259">
    <property type="entry name" value="MFS_trans_sf"/>
</dbReference>
<feature type="transmembrane region" description="Helical" evidence="6">
    <location>
        <begin position="226"/>
        <end position="250"/>
    </location>
</feature>
<evidence type="ECO:0000256" key="3">
    <source>
        <dbReference type="ARBA" id="ARBA00022692"/>
    </source>
</evidence>
<feature type="transmembrane region" description="Helical" evidence="6">
    <location>
        <begin position="256"/>
        <end position="278"/>
    </location>
</feature>
<evidence type="ECO:0000313" key="8">
    <source>
        <dbReference type="Proteomes" id="UP000702209"/>
    </source>
</evidence>
<dbReference type="Gene3D" id="1.20.1250.20">
    <property type="entry name" value="MFS general substrate transporter like domains"/>
    <property type="match status" value="1"/>
</dbReference>
<dbReference type="Proteomes" id="UP000702209">
    <property type="component" value="Unassembled WGS sequence"/>
</dbReference>
<dbReference type="EMBL" id="JADLQX010000062">
    <property type="protein sequence ID" value="MBF6302834.1"/>
    <property type="molecule type" value="Genomic_DNA"/>
</dbReference>
<dbReference type="Pfam" id="PF07690">
    <property type="entry name" value="MFS_1"/>
    <property type="match status" value="1"/>
</dbReference>
<feature type="transmembrane region" description="Helical" evidence="6">
    <location>
        <begin position="51"/>
        <end position="73"/>
    </location>
</feature>
<evidence type="ECO:0000256" key="2">
    <source>
        <dbReference type="ARBA" id="ARBA00022475"/>
    </source>
</evidence>
<keyword evidence="3 6" id="KW-0812">Transmembrane</keyword>
<feature type="transmembrane region" description="Helical" evidence="6">
    <location>
        <begin position="310"/>
        <end position="329"/>
    </location>
</feature>
<comment type="caution">
    <text evidence="7">The sequence shown here is derived from an EMBL/GenBank/DDBJ whole genome shotgun (WGS) entry which is preliminary data.</text>
</comment>
<sequence length="406" mass="41730">MPEPHRRLGYRLTPGFLVFWAGRSVALTGDGMVNVALIFSVVSLGGSAMDIGSVLAVSVVARVALTVLGGILADRLPRRRILLVSDVLQAAVQFSVALVLLCGVGRLWMLLAASIAYSASSAAARTALAGLVPEIVGRDRTGELRQANAMLGMSQSLSRVAGPLLAGVLAAVTSPGCVYAINGASFLVSAVCMASLRLPGRLAGKGGFMLWRELTTGWREIVSRRWYLTGLLVHSVYNLVSAPFFVLGPLLLGGAAVWGVVLAGGAVGGVAGSLLAAWWMPGRPLVVGHLLLIFGAAPLLVLAMGGAASVVGIAAGLGMLATAYVNAVWATVVQSTIPYEVISRVSSYDWLASLVSLPAGYMLAAHLARQAGAGSVLAGSAVLLVAVVIPSAFAGSVRAVRQPDRC</sequence>
<evidence type="ECO:0000256" key="1">
    <source>
        <dbReference type="ARBA" id="ARBA00004651"/>
    </source>
</evidence>
<feature type="transmembrane region" description="Helical" evidence="6">
    <location>
        <begin position="374"/>
        <end position="395"/>
    </location>
</feature>
<keyword evidence="8" id="KW-1185">Reference proteome</keyword>
<dbReference type="RefSeq" id="WP_195134015.1">
    <property type="nucleotide sequence ID" value="NZ_JADLQX010000062.1"/>
</dbReference>
<feature type="transmembrane region" description="Helical" evidence="6">
    <location>
        <begin position="350"/>
        <end position="368"/>
    </location>
</feature>
<dbReference type="PANTHER" id="PTHR23513:SF11">
    <property type="entry name" value="STAPHYLOFERRIN A TRANSPORTER"/>
    <property type="match status" value="1"/>
</dbReference>
<protein>
    <submittedName>
        <fullName evidence="7">MFS transporter</fullName>
    </submittedName>
</protein>
<evidence type="ECO:0000256" key="4">
    <source>
        <dbReference type="ARBA" id="ARBA00022989"/>
    </source>
</evidence>
<evidence type="ECO:0000313" key="7">
    <source>
        <dbReference type="EMBL" id="MBF6302834.1"/>
    </source>
</evidence>
<keyword evidence="4 6" id="KW-1133">Transmembrane helix</keyword>
<feature type="transmembrane region" description="Helical" evidence="6">
    <location>
        <begin position="285"/>
        <end position="304"/>
    </location>
</feature>
<organism evidence="7 8">
    <name type="scientific">Nocardia amamiensis</name>
    <dbReference type="NCBI Taxonomy" id="404578"/>
    <lineage>
        <taxon>Bacteria</taxon>
        <taxon>Bacillati</taxon>
        <taxon>Actinomycetota</taxon>
        <taxon>Actinomycetes</taxon>
        <taxon>Mycobacteriales</taxon>
        <taxon>Nocardiaceae</taxon>
        <taxon>Nocardia</taxon>
    </lineage>
</organism>
<gene>
    <name evidence="7" type="ORF">IU459_35700</name>
</gene>
<keyword evidence="2" id="KW-1003">Cell membrane</keyword>
<evidence type="ECO:0000256" key="6">
    <source>
        <dbReference type="SAM" id="Phobius"/>
    </source>
</evidence>
<dbReference type="CDD" id="cd06173">
    <property type="entry name" value="MFS_MefA_like"/>
    <property type="match status" value="1"/>
</dbReference>
<accession>A0ABS0D6P5</accession>
<comment type="subcellular location">
    <subcellularLocation>
        <location evidence="1">Cell membrane</location>
        <topology evidence="1">Multi-pass membrane protein</topology>
    </subcellularLocation>
</comment>
<reference evidence="7 8" key="1">
    <citation type="submission" date="2020-10" db="EMBL/GenBank/DDBJ databases">
        <title>Identification of Nocardia species via Next-generation sequencing and recognition of intraspecies genetic diversity.</title>
        <authorList>
            <person name="Li P."/>
            <person name="Li P."/>
            <person name="Lu B."/>
        </authorList>
    </citation>
    <scope>NUCLEOTIDE SEQUENCE [LARGE SCALE GENOMIC DNA]</scope>
    <source>
        <strain evidence="7 8">BJ06-0157</strain>
    </source>
</reference>
<proteinExistence type="predicted"/>
<feature type="transmembrane region" description="Helical" evidence="6">
    <location>
        <begin position="12"/>
        <end position="39"/>
    </location>
</feature>
<keyword evidence="5 6" id="KW-0472">Membrane</keyword>